<dbReference type="InterPro" id="IPR036643">
    <property type="entry name" value="RNApol_insert_sf"/>
</dbReference>
<dbReference type="Gene3D" id="2.170.120.12">
    <property type="entry name" value="DNA-directed RNA polymerase, insert domain"/>
    <property type="match status" value="1"/>
</dbReference>
<dbReference type="GO" id="GO:0005666">
    <property type="term" value="C:RNA polymerase III complex"/>
    <property type="evidence" value="ECO:0007669"/>
    <property type="project" value="TreeGrafter"/>
</dbReference>
<keyword evidence="1" id="KW-0240">DNA-directed RNA polymerase</keyword>
<evidence type="ECO:0000256" key="1">
    <source>
        <dbReference type="ARBA" id="ARBA00022478"/>
    </source>
</evidence>
<reference evidence="4" key="1">
    <citation type="journal article" date="2020" name="Nature">
        <title>Giant virus diversity and host interactions through global metagenomics.</title>
        <authorList>
            <person name="Schulz F."/>
            <person name="Roux S."/>
            <person name="Paez-Espino D."/>
            <person name="Jungbluth S."/>
            <person name="Walsh D.A."/>
            <person name="Denef V.J."/>
            <person name="McMahon K.D."/>
            <person name="Konstantinidis K.T."/>
            <person name="Eloe-Fadrosh E.A."/>
            <person name="Kyrpides N.C."/>
            <person name="Woyke T."/>
        </authorList>
    </citation>
    <scope>NUCLEOTIDE SEQUENCE</scope>
    <source>
        <strain evidence="4">GVMAG-M-3300023174-3</strain>
    </source>
</reference>
<dbReference type="GO" id="GO:0003899">
    <property type="term" value="F:DNA-directed RNA polymerase activity"/>
    <property type="evidence" value="ECO:0007669"/>
    <property type="project" value="InterPro"/>
</dbReference>
<evidence type="ECO:0000256" key="2">
    <source>
        <dbReference type="ARBA" id="ARBA00023163"/>
    </source>
</evidence>
<dbReference type="EMBL" id="MN739646">
    <property type="protein sequence ID" value="QHT17926.1"/>
    <property type="molecule type" value="Genomic_DNA"/>
</dbReference>
<dbReference type="SUPFAM" id="SSF55257">
    <property type="entry name" value="RBP11-like subunits of RNA polymerase"/>
    <property type="match status" value="2"/>
</dbReference>
<dbReference type="InterPro" id="IPR036603">
    <property type="entry name" value="RBP11-like"/>
</dbReference>
<dbReference type="GO" id="GO:0046983">
    <property type="term" value="F:protein dimerization activity"/>
    <property type="evidence" value="ECO:0007669"/>
    <property type="project" value="InterPro"/>
</dbReference>
<dbReference type="Pfam" id="PF01193">
    <property type="entry name" value="RNA_pol_L"/>
    <property type="match status" value="1"/>
</dbReference>
<dbReference type="PANTHER" id="PTHR11800:SF13">
    <property type="entry name" value="DNA-DIRECTED RNA POLYMERASES I AND III SUBUNIT RPAC1"/>
    <property type="match status" value="1"/>
</dbReference>
<dbReference type="GO" id="GO:0006351">
    <property type="term" value="P:DNA-templated transcription"/>
    <property type="evidence" value="ECO:0007669"/>
    <property type="project" value="InterPro"/>
</dbReference>
<dbReference type="InterPro" id="IPR050518">
    <property type="entry name" value="Rpo3/RPB3_RNA_Pol_subunit"/>
</dbReference>
<sequence length="370" mass="42910">MNPSVSKYSEEGDVYKFTLSGVNVSLANAIRRTILSDIPIVGIYTENNDKTQCNMKTNTTRLHNEILKHRLSCIPIHMKDLDVLPGKYTLELDMQNDTDNMIIVTTENFRIKNKSNDNYLTKEEVRKIFPPHPKINTYIDFARLRPRIGDNIPGEQLTFSAEFSIRTAKENSMYNVVCKCAYGNTLDTEKSQTAWQEQEDKLKQTEGATKEDIQFQKDNFYVLDAQRHFVTDSFDFVLQTVGIYTNVEIMNKACVILQDKLAAFMQALDSDIIPILHSETTMENCYDIVLENEDYTLGKVLEYLLYKKYYENEKIFTFCGFKKFHPHNDDSTIRIAYENPTDKHMLAQHLRTVAGEARDIFGKIRTFFQL</sequence>
<evidence type="ECO:0000313" key="4">
    <source>
        <dbReference type="EMBL" id="QHT17926.1"/>
    </source>
</evidence>
<organism evidence="4">
    <name type="scientific">viral metagenome</name>
    <dbReference type="NCBI Taxonomy" id="1070528"/>
    <lineage>
        <taxon>unclassified sequences</taxon>
        <taxon>metagenomes</taxon>
        <taxon>organismal metagenomes</taxon>
    </lineage>
</organism>
<evidence type="ECO:0000259" key="3">
    <source>
        <dbReference type="SMART" id="SM00662"/>
    </source>
</evidence>
<feature type="domain" description="DNA-directed RNA polymerase RpoA/D/Rpb3-type" evidence="3">
    <location>
        <begin position="14"/>
        <end position="267"/>
    </location>
</feature>
<keyword evidence="2" id="KW-0804">Transcription</keyword>
<dbReference type="SUPFAM" id="SSF56553">
    <property type="entry name" value="Insert subdomain of RNA polymerase alpha subunit"/>
    <property type="match status" value="1"/>
</dbReference>
<dbReference type="Gene3D" id="3.30.1360.10">
    <property type="entry name" value="RNA polymerase, RBP11-like subunit"/>
    <property type="match status" value="2"/>
</dbReference>
<accession>A0A6C0DM07</accession>
<dbReference type="SMART" id="SM00662">
    <property type="entry name" value="RPOLD"/>
    <property type="match status" value="1"/>
</dbReference>
<dbReference type="AlphaFoldDB" id="A0A6C0DM07"/>
<name>A0A6C0DM07_9ZZZZ</name>
<dbReference type="PANTHER" id="PTHR11800">
    <property type="entry name" value="DNA-DIRECTED RNA POLYMERASE"/>
    <property type="match status" value="1"/>
</dbReference>
<proteinExistence type="predicted"/>
<protein>
    <recommendedName>
        <fullName evidence="3">DNA-directed RNA polymerase RpoA/D/Rpb3-type domain-containing protein</fullName>
    </recommendedName>
</protein>
<dbReference type="GO" id="GO:0005736">
    <property type="term" value="C:RNA polymerase I complex"/>
    <property type="evidence" value="ECO:0007669"/>
    <property type="project" value="TreeGrafter"/>
</dbReference>
<dbReference type="InterPro" id="IPR011263">
    <property type="entry name" value="DNA-dir_RNA_pol_RpoA/D/Rpb3"/>
</dbReference>